<dbReference type="PATRIC" id="fig|1235802.3.peg.2279"/>
<name>N2ANW8_9FIRM</name>
<protein>
    <recommendedName>
        <fullName evidence="3">Glycosyltransferase subfamily 4-like N-terminal domain-containing protein</fullName>
    </recommendedName>
</protein>
<dbReference type="Proteomes" id="UP000012589">
    <property type="component" value="Unassembled WGS sequence"/>
</dbReference>
<dbReference type="EMBL" id="AQFT01000067">
    <property type="protein sequence ID" value="EMZ27795.1"/>
    <property type="molecule type" value="Genomic_DNA"/>
</dbReference>
<comment type="caution">
    <text evidence="1">The sequence shown here is derived from an EMBL/GenBank/DDBJ whole genome shotgun (WGS) entry which is preliminary data.</text>
</comment>
<dbReference type="OrthoDB" id="1765141at2"/>
<keyword evidence="2" id="KW-1185">Reference proteome</keyword>
<dbReference type="SUPFAM" id="SSF53756">
    <property type="entry name" value="UDP-Glycosyltransferase/glycogen phosphorylase"/>
    <property type="match status" value="1"/>
</dbReference>
<dbReference type="STRING" id="1235802.C823_02144"/>
<gene>
    <name evidence="1" type="ORF">C823_02144</name>
</gene>
<dbReference type="HOGENOM" id="CLU_1249011_0_0_9"/>
<evidence type="ECO:0000313" key="1">
    <source>
        <dbReference type="EMBL" id="EMZ27795.1"/>
    </source>
</evidence>
<proteinExistence type="predicted"/>
<accession>N2ANW8</accession>
<reference evidence="1 2" key="1">
    <citation type="journal article" date="2014" name="Genome Announc.">
        <title>Draft genome sequences of the altered schaedler flora, a defined bacterial community from gnotobiotic mice.</title>
        <authorList>
            <person name="Wannemuehler M.J."/>
            <person name="Overstreet A.M."/>
            <person name="Ward D.V."/>
            <person name="Phillips G.J."/>
        </authorList>
    </citation>
    <scope>NUCLEOTIDE SEQUENCE [LARGE SCALE GENOMIC DNA]</scope>
    <source>
        <strain evidence="1 2">ASF492</strain>
    </source>
</reference>
<sequence length="191" mass="22334">MKIFQMFKIYWPDNAGGIAKVMEDVSASFRSVNQSMIVCRAKKGEKTGWDNYQGIKVLRCRQLVDVFSTPVSIDFIRYAGHCIKSEDIVIYHFPYPMVDLAICMRQIQGRLIVWWHCDIGNHRFLMQIYKKMIHHTLERAERIVVSSPGIIKHSCYLQQYADKCRVIPFCVDDSYIEKGVRSFLDVSEKKK</sequence>
<dbReference type="Gene3D" id="3.40.50.2000">
    <property type="entry name" value="Glycogen Phosphorylase B"/>
    <property type="match status" value="1"/>
</dbReference>
<evidence type="ECO:0008006" key="3">
    <source>
        <dbReference type="Google" id="ProtNLM"/>
    </source>
</evidence>
<evidence type="ECO:0000313" key="2">
    <source>
        <dbReference type="Proteomes" id="UP000012589"/>
    </source>
</evidence>
<organism evidence="1 2">
    <name type="scientific">Eubacterium plexicaudatum ASF492</name>
    <dbReference type="NCBI Taxonomy" id="1235802"/>
    <lineage>
        <taxon>Bacteria</taxon>
        <taxon>Bacillati</taxon>
        <taxon>Bacillota</taxon>
        <taxon>Clostridia</taxon>
        <taxon>Eubacteriales</taxon>
        <taxon>Eubacteriaceae</taxon>
        <taxon>Eubacterium</taxon>
    </lineage>
</organism>
<dbReference type="eggNOG" id="COG0438">
    <property type="taxonomic scope" value="Bacteria"/>
</dbReference>
<dbReference type="AlphaFoldDB" id="N2ANW8"/>